<dbReference type="PATRIC" id="fig|1423749.3.peg.1483"/>
<keyword evidence="2 5" id="KW-0285">Flavoprotein</keyword>
<accession>A0A0R1VCB2</accession>
<dbReference type="Gene3D" id="3.40.109.10">
    <property type="entry name" value="NADH Oxidase"/>
    <property type="match status" value="1"/>
</dbReference>
<evidence type="ECO:0000313" key="7">
    <source>
        <dbReference type="EMBL" id="KRM03143.1"/>
    </source>
</evidence>
<keyword evidence="8" id="KW-1185">Reference proteome</keyword>
<comment type="similarity">
    <text evidence="1 5">Belongs to the flavin oxidoreductase frp family.</text>
</comment>
<dbReference type="SUPFAM" id="SSF55469">
    <property type="entry name" value="FMN-dependent nitroreductase-like"/>
    <property type="match status" value="1"/>
</dbReference>
<protein>
    <submittedName>
        <fullName evidence="7">Nitroreductase</fullName>
    </submittedName>
</protein>
<dbReference type="PANTHER" id="PTHR43425">
    <property type="entry name" value="OXYGEN-INSENSITIVE NADPH NITROREDUCTASE"/>
    <property type="match status" value="1"/>
</dbReference>
<dbReference type="PANTHER" id="PTHR43425:SF2">
    <property type="entry name" value="OXYGEN-INSENSITIVE NADPH NITROREDUCTASE"/>
    <property type="match status" value="1"/>
</dbReference>
<keyword evidence="3 5" id="KW-0288">FMN</keyword>
<dbReference type="Proteomes" id="UP000051739">
    <property type="component" value="Unassembled WGS sequence"/>
</dbReference>
<proteinExistence type="inferred from homology"/>
<dbReference type="GO" id="GO:0016491">
    <property type="term" value="F:oxidoreductase activity"/>
    <property type="evidence" value="ECO:0007669"/>
    <property type="project" value="UniProtKB-UniRule"/>
</dbReference>
<dbReference type="EMBL" id="AZFN01000005">
    <property type="protein sequence ID" value="KRM03143.1"/>
    <property type="molecule type" value="Genomic_DNA"/>
</dbReference>
<dbReference type="InterPro" id="IPR016446">
    <property type="entry name" value="Flavin_OxRdtase_Frp"/>
</dbReference>
<dbReference type="InterPro" id="IPR029479">
    <property type="entry name" value="Nitroreductase"/>
</dbReference>
<feature type="domain" description="Nitroreductase" evidence="6">
    <location>
        <begin position="12"/>
        <end position="164"/>
    </location>
</feature>
<gene>
    <name evidence="7" type="ORF">FC60_GL001439</name>
</gene>
<evidence type="ECO:0000256" key="3">
    <source>
        <dbReference type="ARBA" id="ARBA00022643"/>
    </source>
</evidence>
<keyword evidence="5" id="KW-0521">NADP</keyword>
<keyword evidence="4 5" id="KW-0560">Oxidoreductase</keyword>
<evidence type="ECO:0000256" key="2">
    <source>
        <dbReference type="ARBA" id="ARBA00022630"/>
    </source>
</evidence>
<evidence type="ECO:0000259" key="6">
    <source>
        <dbReference type="Pfam" id="PF00881"/>
    </source>
</evidence>
<comment type="caution">
    <text evidence="7">The sequence shown here is derived from an EMBL/GenBank/DDBJ whole genome shotgun (WGS) entry which is preliminary data.</text>
</comment>
<dbReference type="AlphaFoldDB" id="A0A0R1VCB2"/>
<evidence type="ECO:0000256" key="1">
    <source>
        <dbReference type="ARBA" id="ARBA00008366"/>
    </source>
</evidence>
<reference evidence="7 8" key="1">
    <citation type="journal article" date="2015" name="Genome Announc.">
        <title>Expanding the biotechnology potential of lactobacilli through comparative genomics of 213 strains and associated genera.</title>
        <authorList>
            <person name="Sun Z."/>
            <person name="Harris H.M."/>
            <person name="McCann A."/>
            <person name="Guo C."/>
            <person name="Argimon S."/>
            <person name="Zhang W."/>
            <person name="Yang X."/>
            <person name="Jeffery I.B."/>
            <person name="Cooney J.C."/>
            <person name="Kagawa T.F."/>
            <person name="Liu W."/>
            <person name="Song Y."/>
            <person name="Salvetti E."/>
            <person name="Wrobel A."/>
            <person name="Rasinkangas P."/>
            <person name="Parkhill J."/>
            <person name="Rea M.C."/>
            <person name="O'Sullivan O."/>
            <person name="Ritari J."/>
            <person name="Douillard F.P."/>
            <person name="Paul Ross R."/>
            <person name="Yang R."/>
            <person name="Briner A.E."/>
            <person name="Felis G.E."/>
            <person name="de Vos W.M."/>
            <person name="Barrangou R."/>
            <person name="Klaenhammer T.R."/>
            <person name="Caufield P.W."/>
            <person name="Cui Y."/>
            <person name="Zhang H."/>
            <person name="O'Toole P.W."/>
        </authorList>
    </citation>
    <scope>NUCLEOTIDE SEQUENCE [LARGE SCALE GENOMIC DNA]</scope>
    <source>
        <strain evidence="7 8">DSM 16045</strain>
    </source>
</reference>
<dbReference type="CDD" id="cd02146">
    <property type="entry name" value="NfsA-like"/>
    <property type="match status" value="1"/>
</dbReference>
<dbReference type="InterPro" id="IPR000415">
    <property type="entry name" value="Nitroreductase-like"/>
</dbReference>
<evidence type="ECO:0000313" key="8">
    <source>
        <dbReference type="Proteomes" id="UP000051739"/>
    </source>
</evidence>
<sequence>MIENETIKHQLNHRSIRQFKPASLSTEQLTTLYEVARQTSTSMFMQQMTILHVTDEKKRAAVREICHQPYVGANGDLLIFIADLHRNQIIRQQAGNDDGRLHTTDIFLQAVEDTVLATQNVLNAVESMGLGGVVLGSIKNDSQKLIEVLDLPQITFPILGLQIGIPDQEPQLKPRLPLSLMAFENDYPKTMPMNLMPDYDRVVNTYYDLRNANQRVDTFTNQINSDKLNQQVTKRDEIVAALHQQGLALDLNV</sequence>
<evidence type="ECO:0000256" key="5">
    <source>
        <dbReference type="PIRNR" id="PIRNR005426"/>
    </source>
</evidence>
<dbReference type="RefSeq" id="WP_056936913.1">
    <property type="nucleotide sequence ID" value="NZ_AZFN01000005.1"/>
</dbReference>
<organism evidence="7 8">
    <name type="scientific">Limosilactobacillus gastricus DSM 16045</name>
    <dbReference type="NCBI Taxonomy" id="1423749"/>
    <lineage>
        <taxon>Bacteria</taxon>
        <taxon>Bacillati</taxon>
        <taxon>Bacillota</taxon>
        <taxon>Bacilli</taxon>
        <taxon>Lactobacillales</taxon>
        <taxon>Lactobacillaceae</taxon>
        <taxon>Limosilactobacillus</taxon>
    </lineage>
</organism>
<evidence type="ECO:0000256" key="4">
    <source>
        <dbReference type="ARBA" id="ARBA00023002"/>
    </source>
</evidence>
<dbReference type="Pfam" id="PF00881">
    <property type="entry name" value="Nitroreductase"/>
    <property type="match status" value="1"/>
</dbReference>
<name>A0A0R1VCB2_9LACO</name>
<dbReference type="PIRSF" id="PIRSF005426">
    <property type="entry name" value="Frp"/>
    <property type="match status" value="1"/>
</dbReference>